<dbReference type="Pfam" id="PF00722">
    <property type="entry name" value="Glyco_hydro_16"/>
    <property type="match status" value="1"/>
</dbReference>
<organism evidence="4 5">
    <name type="scientific">Salimicrobium halophilum</name>
    <dbReference type="NCBI Taxonomy" id="86666"/>
    <lineage>
        <taxon>Bacteria</taxon>
        <taxon>Bacillati</taxon>
        <taxon>Bacillota</taxon>
        <taxon>Bacilli</taxon>
        <taxon>Bacillales</taxon>
        <taxon>Bacillaceae</taxon>
        <taxon>Salimicrobium</taxon>
    </lineage>
</organism>
<evidence type="ECO:0000313" key="5">
    <source>
        <dbReference type="Proteomes" id="UP000199225"/>
    </source>
</evidence>
<dbReference type="AlphaFoldDB" id="A0A1G8UNQ0"/>
<name>A0A1G8UNQ0_9BACI</name>
<dbReference type="CDD" id="cd08023">
    <property type="entry name" value="GH16_laminarinase_like"/>
    <property type="match status" value="1"/>
</dbReference>
<evidence type="ECO:0000259" key="3">
    <source>
        <dbReference type="PROSITE" id="PS51762"/>
    </source>
</evidence>
<reference evidence="5" key="1">
    <citation type="submission" date="2016-10" db="EMBL/GenBank/DDBJ databases">
        <authorList>
            <person name="Varghese N."/>
            <person name="Submissions S."/>
        </authorList>
    </citation>
    <scope>NUCLEOTIDE SEQUENCE [LARGE SCALE GENOMIC DNA]</scope>
    <source>
        <strain evidence="5">DSM 4771</strain>
    </source>
</reference>
<dbReference type="SUPFAM" id="SSF49785">
    <property type="entry name" value="Galactose-binding domain-like"/>
    <property type="match status" value="3"/>
</dbReference>
<dbReference type="InterPro" id="IPR000757">
    <property type="entry name" value="Beta-glucanase-like"/>
</dbReference>
<dbReference type="InterPro" id="IPR008979">
    <property type="entry name" value="Galactose-bd-like_sf"/>
</dbReference>
<dbReference type="InterPro" id="IPR003305">
    <property type="entry name" value="CenC_carb-bd"/>
</dbReference>
<sequence>MKLPEGQGYWPAFWMMPEDSVYGDWPASGEIDIMEAAGKDTNTIGGTIHYGEEYPNNTYRGTEYHFPEDSDYKGYHTYSIEWEPGEIRWYVDGELYQTLNNWFSQGPNEAANYTFPAPFDQEFHLILNLAVGGWYGGDPDETTEFPGQMEVDYVRVYELTGRDYQEPVEPTQELETLPEDAKQPLEDGNLIYDQDYEQGFTIVDENSDTPDDTYWNFLTLPDFAGEGSISTDTIDGTTYAKTDITNAGNALWSLQLIQHLAIVEGHTYEVTFDAKSNTSRSLMTKVSGGAERGYANYSGEKTFDLTSDAQSYSYTFTHNQETDLAARLEFNMGTDANPVWIGNVRVEDITGQQEGSTQKEPLADGNHVYNGTFDQGDFSRLVYWDTLVQNGAEAEAVVNADDRVMHMDITEQGSAPEDIQLKQTGIQLLKGNTYELTFAARADEASDISVGFAGEDGVSYADAKPVSLDEEWNTYTVPFEMTTETSDLESQLIFYMGEANADVYMDNVKLMQTSNYVDYDDIDLNPLSEDFSEGMADWAPYIHFDANATVDVQNEALTVDITQGGNEAWSVLPEYPGLELAKGVTYQLSFDAKSSVARDIEVTMENASYQRFLGETASLTNEFETFTYEFEMPQNDTVSLKYLMGNFADAHMITLDNVQLEVKQD</sequence>
<evidence type="ECO:0000256" key="2">
    <source>
        <dbReference type="ARBA" id="ARBA00022801"/>
    </source>
</evidence>
<dbReference type="STRING" id="86666.SAMN04490247_2299"/>
<keyword evidence="5" id="KW-1185">Reference proteome</keyword>
<evidence type="ECO:0000313" key="4">
    <source>
        <dbReference type="EMBL" id="SDJ55391.1"/>
    </source>
</evidence>
<dbReference type="InterPro" id="IPR013320">
    <property type="entry name" value="ConA-like_dom_sf"/>
</dbReference>
<dbReference type="PROSITE" id="PS51762">
    <property type="entry name" value="GH16_2"/>
    <property type="match status" value="1"/>
</dbReference>
<keyword evidence="2" id="KW-0378">Hydrolase</keyword>
<comment type="similarity">
    <text evidence="1">Belongs to the glycosyl hydrolase 16 family.</text>
</comment>
<dbReference type="Pfam" id="PF02018">
    <property type="entry name" value="CBM_4_9"/>
    <property type="match status" value="3"/>
</dbReference>
<protein>
    <submittedName>
        <fullName evidence="4">Carbohydrate binding domain-containing protein</fullName>
    </submittedName>
</protein>
<dbReference type="GO" id="GO:0004553">
    <property type="term" value="F:hydrolase activity, hydrolyzing O-glycosyl compounds"/>
    <property type="evidence" value="ECO:0007669"/>
    <property type="project" value="InterPro"/>
</dbReference>
<dbReference type="EMBL" id="FNEV01000007">
    <property type="protein sequence ID" value="SDJ55391.1"/>
    <property type="molecule type" value="Genomic_DNA"/>
</dbReference>
<proteinExistence type="inferred from homology"/>
<dbReference type="Proteomes" id="UP000199225">
    <property type="component" value="Unassembled WGS sequence"/>
</dbReference>
<feature type="domain" description="GH16" evidence="3">
    <location>
        <begin position="1"/>
        <end position="162"/>
    </location>
</feature>
<gene>
    <name evidence="4" type="ORF">SAMN04490247_2299</name>
</gene>
<dbReference type="InterPro" id="IPR050546">
    <property type="entry name" value="Glycosyl_Hydrlase_16"/>
</dbReference>
<dbReference type="PANTHER" id="PTHR10963:SF55">
    <property type="entry name" value="GLYCOSIDE HYDROLASE FAMILY 16 PROTEIN"/>
    <property type="match status" value="1"/>
</dbReference>
<accession>A0A1G8UNQ0</accession>
<dbReference type="SUPFAM" id="SSF49899">
    <property type="entry name" value="Concanavalin A-like lectins/glucanases"/>
    <property type="match status" value="1"/>
</dbReference>
<dbReference type="PANTHER" id="PTHR10963">
    <property type="entry name" value="GLYCOSYL HYDROLASE-RELATED"/>
    <property type="match status" value="1"/>
</dbReference>
<dbReference type="Gene3D" id="2.60.120.200">
    <property type="match status" value="1"/>
</dbReference>
<evidence type="ECO:0000256" key="1">
    <source>
        <dbReference type="ARBA" id="ARBA00006865"/>
    </source>
</evidence>
<dbReference type="GO" id="GO:0005975">
    <property type="term" value="P:carbohydrate metabolic process"/>
    <property type="evidence" value="ECO:0007669"/>
    <property type="project" value="InterPro"/>
</dbReference>
<dbReference type="Gene3D" id="2.60.120.260">
    <property type="entry name" value="Galactose-binding domain-like"/>
    <property type="match status" value="3"/>
</dbReference>